<dbReference type="AlphaFoldDB" id="V4JC87"/>
<evidence type="ECO:0000256" key="1">
    <source>
        <dbReference type="SAM" id="MobiDB-lite"/>
    </source>
</evidence>
<name>V4JC87_PSEL2</name>
<feature type="region of interest" description="Disordered" evidence="1">
    <location>
        <begin position="13"/>
        <end position="46"/>
    </location>
</feature>
<accession>V4JC87</accession>
<protein>
    <submittedName>
        <fullName evidence="2">Uncharacterized protein</fullName>
    </submittedName>
</protein>
<organism evidence="2 3">
    <name type="scientific">Pseudoalteromonas luteoviolacea (strain 2ta16)</name>
    <dbReference type="NCBI Taxonomy" id="1353533"/>
    <lineage>
        <taxon>Bacteria</taxon>
        <taxon>Pseudomonadati</taxon>
        <taxon>Pseudomonadota</taxon>
        <taxon>Gammaproteobacteria</taxon>
        <taxon>Alteromonadales</taxon>
        <taxon>Pseudoalteromonadaceae</taxon>
        <taxon>Pseudoalteromonas</taxon>
    </lineage>
</organism>
<evidence type="ECO:0000313" key="3">
    <source>
        <dbReference type="Proteomes" id="UP000017820"/>
    </source>
</evidence>
<dbReference type="EMBL" id="AUSV01000044">
    <property type="protein sequence ID" value="ESP92732.1"/>
    <property type="molecule type" value="Genomic_DNA"/>
</dbReference>
<dbReference type="PATRIC" id="fig|1353533.3.peg.2875"/>
<evidence type="ECO:0000313" key="2">
    <source>
        <dbReference type="EMBL" id="ESP92732.1"/>
    </source>
</evidence>
<gene>
    <name evidence="2" type="ORF">PL2TA16_03930</name>
</gene>
<comment type="caution">
    <text evidence="2">The sequence shown here is derived from an EMBL/GenBank/DDBJ whole genome shotgun (WGS) entry which is preliminary data.</text>
</comment>
<reference evidence="2 3" key="1">
    <citation type="submission" date="2013-07" db="EMBL/GenBank/DDBJ databases">
        <title>Draft genome sequence of Pseudoalteromonas luteoviolacea 2ta16.</title>
        <authorList>
            <person name="Allen E.E."/>
            <person name="Azam F."/>
            <person name="Podell S."/>
        </authorList>
    </citation>
    <scope>NUCLEOTIDE SEQUENCE [LARGE SCALE GENOMIC DNA]</scope>
    <source>
        <strain evidence="2 3">2ta16</strain>
    </source>
</reference>
<dbReference type="Proteomes" id="UP000017820">
    <property type="component" value="Unassembled WGS sequence"/>
</dbReference>
<sequence length="46" mass="5213">MNKLNIEFLARIQGGQHSRDPDLPQRAQSVNQPASKPKITPHSCFR</sequence>
<proteinExistence type="predicted"/>
<dbReference type="RefSeq" id="WP_023399761.1">
    <property type="nucleotide sequence ID" value="NZ_AUSV01000044.1"/>
</dbReference>